<accession>A0A7G3AN23</accession>
<name>A0A7G3AN23_LUTLO</name>
<organism evidence="2">
    <name type="scientific">Lutzomyia longipalpis</name>
    <name type="common">Sand fly</name>
    <dbReference type="NCBI Taxonomy" id="7200"/>
    <lineage>
        <taxon>Eukaryota</taxon>
        <taxon>Metazoa</taxon>
        <taxon>Ecdysozoa</taxon>
        <taxon>Arthropoda</taxon>
        <taxon>Hexapoda</taxon>
        <taxon>Insecta</taxon>
        <taxon>Pterygota</taxon>
        <taxon>Neoptera</taxon>
        <taxon>Endopterygota</taxon>
        <taxon>Diptera</taxon>
        <taxon>Nematocera</taxon>
        <taxon>Psychodoidea</taxon>
        <taxon>Psychodidae</taxon>
        <taxon>Lutzomyia</taxon>
        <taxon>Lutzomyia</taxon>
    </lineage>
</organism>
<evidence type="ECO:0000256" key="1">
    <source>
        <dbReference type="SAM" id="SignalP"/>
    </source>
</evidence>
<proteinExistence type="predicted"/>
<feature type="signal peptide" evidence="1">
    <location>
        <begin position="1"/>
        <end position="22"/>
    </location>
</feature>
<feature type="chain" id="PRO_5028856400" evidence="1">
    <location>
        <begin position="23"/>
        <end position="89"/>
    </location>
</feature>
<dbReference type="EMBL" id="GITU01004535">
    <property type="protein sequence ID" value="MBC1173238.1"/>
    <property type="molecule type" value="Transcribed_RNA"/>
</dbReference>
<reference evidence="2" key="1">
    <citation type="journal article" date="2020" name="BMC">
        <title>Leishmania infection induces a limited differential gene expression in the sand fly midgut.</title>
        <authorList>
            <person name="Coutinho-Abreu I.V."/>
            <person name="Serafim T.D."/>
            <person name="Meneses C."/>
            <person name="Kamhawi S."/>
            <person name="Oliveira F."/>
            <person name="Valenzuela J.G."/>
        </authorList>
    </citation>
    <scope>NUCLEOTIDE SEQUENCE</scope>
    <source>
        <strain evidence="2">Jacobina</strain>
        <tissue evidence="2">Midgut</tissue>
    </source>
</reference>
<dbReference type="AlphaFoldDB" id="A0A7G3AN23"/>
<protein>
    <submittedName>
        <fullName evidence="2">Putative secreted protein</fullName>
    </submittedName>
</protein>
<dbReference type="VEuPathDB" id="VectorBase:LLONM1_003170"/>
<keyword evidence="1" id="KW-0732">Signal</keyword>
<sequence length="89" mass="10080">MHLLAKKCKFTVFLTNLLLTNADDSRIQGASFNIGLKIDEKFPDFPFTRIRIEVARTDTGIERKLSVLRSSYIDAKATESVQLTNEGFI</sequence>
<evidence type="ECO:0000313" key="2">
    <source>
        <dbReference type="EMBL" id="MBC1173238.1"/>
    </source>
</evidence>